<proteinExistence type="predicted"/>
<feature type="non-terminal residue" evidence="1">
    <location>
        <position position="34"/>
    </location>
</feature>
<protein>
    <submittedName>
        <fullName evidence="1">Uncharacterized protein</fullName>
    </submittedName>
</protein>
<evidence type="ECO:0000313" key="1">
    <source>
        <dbReference type="EMBL" id="SVC63436.1"/>
    </source>
</evidence>
<name>A0A382NQS5_9ZZZZ</name>
<sequence>MPRLLASSRSGDTGRPSRLLVFSVTAMALLNNSV</sequence>
<dbReference type="AlphaFoldDB" id="A0A382NQS5"/>
<reference evidence="1" key="1">
    <citation type="submission" date="2018-05" db="EMBL/GenBank/DDBJ databases">
        <authorList>
            <person name="Lanie J.A."/>
            <person name="Ng W.-L."/>
            <person name="Kazmierczak K.M."/>
            <person name="Andrzejewski T.M."/>
            <person name="Davidsen T.M."/>
            <person name="Wayne K.J."/>
            <person name="Tettelin H."/>
            <person name="Glass J.I."/>
            <person name="Rusch D."/>
            <person name="Podicherti R."/>
            <person name="Tsui H.-C.T."/>
            <person name="Winkler M.E."/>
        </authorList>
    </citation>
    <scope>NUCLEOTIDE SEQUENCE</scope>
</reference>
<gene>
    <name evidence="1" type="ORF">METZ01_LOCUS316290</name>
</gene>
<dbReference type="EMBL" id="UINC01102093">
    <property type="protein sequence ID" value="SVC63436.1"/>
    <property type="molecule type" value="Genomic_DNA"/>
</dbReference>
<organism evidence="1">
    <name type="scientific">marine metagenome</name>
    <dbReference type="NCBI Taxonomy" id="408172"/>
    <lineage>
        <taxon>unclassified sequences</taxon>
        <taxon>metagenomes</taxon>
        <taxon>ecological metagenomes</taxon>
    </lineage>
</organism>
<accession>A0A382NQS5</accession>